<feature type="region of interest" description="Disordered" evidence="12">
    <location>
        <begin position="13"/>
        <end position="50"/>
    </location>
</feature>
<dbReference type="Proteomes" id="UP000001997">
    <property type="component" value="Unassembled WGS sequence"/>
</dbReference>
<dbReference type="KEGG" id="pgu:PGUG_05398"/>
<evidence type="ECO:0000256" key="11">
    <source>
        <dbReference type="PIRNR" id="PIRNR017126"/>
    </source>
</evidence>
<keyword evidence="14" id="KW-1185">Reference proteome</keyword>
<evidence type="ECO:0000313" key="13">
    <source>
        <dbReference type="EMBL" id="EDK41300.2"/>
    </source>
</evidence>
<dbReference type="STRING" id="294746.A5DQ47"/>
<organism evidence="13 14">
    <name type="scientific">Meyerozyma guilliermondii (strain ATCC 6260 / CBS 566 / DSM 6381 / JCM 1539 / NBRC 10279 / NRRL Y-324)</name>
    <name type="common">Yeast</name>
    <name type="synonym">Candida guilliermondii</name>
    <dbReference type="NCBI Taxonomy" id="294746"/>
    <lineage>
        <taxon>Eukaryota</taxon>
        <taxon>Fungi</taxon>
        <taxon>Dikarya</taxon>
        <taxon>Ascomycota</taxon>
        <taxon>Saccharomycotina</taxon>
        <taxon>Pichiomycetes</taxon>
        <taxon>Debaryomycetaceae</taxon>
        <taxon>Meyerozyma</taxon>
    </lineage>
</organism>
<dbReference type="InterPro" id="IPR022816">
    <property type="entry name" value="Condensin_barren_su2"/>
</dbReference>
<keyword evidence="6" id="KW-0963">Cytoplasm</keyword>
<dbReference type="RefSeq" id="XP_001482378.2">
    <property type="nucleotide sequence ID" value="XM_001482328.1"/>
</dbReference>
<proteinExistence type="inferred from homology"/>
<feature type="region of interest" description="Disordered" evidence="12">
    <location>
        <begin position="438"/>
        <end position="498"/>
    </location>
</feature>
<feature type="compositionally biased region" description="Polar residues" evidence="12">
    <location>
        <begin position="13"/>
        <end position="25"/>
    </location>
</feature>
<dbReference type="Pfam" id="PF05786">
    <property type="entry name" value="Cnd2"/>
    <property type="match status" value="1"/>
</dbReference>
<dbReference type="GeneID" id="5124148"/>
<comment type="subcellular location">
    <subcellularLocation>
        <location evidence="1">Chromosome</location>
    </subcellularLocation>
    <subcellularLocation>
        <location evidence="2">Cytoplasm</location>
    </subcellularLocation>
</comment>
<dbReference type="GO" id="GO:0000796">
    <property type="term" value="C:condensin complex"/>
    <property type="evidence" value="ECO:0007669"/>
    <property type="project" value="EnsemblFungi"/>
</dbReference>
<evidence type="ECO:0000256" key="4">
    <source>
        <dbReference type="ARBA" id="ARBA00016065"/>
    </source>
</evidence>
<dbReference type="FunCoup" id="A5DQ47">
    <property type="interactions" value="834"/>
</dbReference>
<feature type="compositionally biased region" description="Acidic residues" evidence="12">
    <location>
        <begin position="470"/>
        <end position="481"/>
    </location>
</feature>
<dbReference type="PIRSF" id="PIRSF017126">
    <property type="entry name" value="Condensin_H"/>
    <property type="match status" value="1"/>
</dbReference>
<feature type="region of interest" description="Disordered" evidence="12">
    <location>
        <begin position="331"/>
        <end position="353"/>
    </location>
</feature>
<dbReference type="PANTHER" id="PTHR13108">
    <property type="entry name" value="CONDENSIN COMPLEX SUBUNIT 2"/>
    <property type="match status" value="1"/>
</dbReference>
<evidence type="ECO:0000313" key="14">
    <source>
        <dbReference type="Proteomes" id="UP000001997"/>
    </source>
</evidence>
<sequence>MFTISFHQNMSSTLPKRRVASNSGGQRRVGSIQELSSRGRAISGRSRVPSSRHVSRGELFVGREGDHDVSMTEENAIHFAENKQTIMSNFEEWIKLSTDNKITTKNSWQFALIDYFHDLNVIKDGENINFQRASATLDGCVKIYSGRVESAATETGKLLSGLANKKSQAPNEGAEGDNDVSGDEENQSIMEDDATKKKRKINRVLESTLVEFDAIRVKKLEQELAIDPLFKKALADFDEGGAKSLLLNALSIDSTGRVVFDATTNPSQDIEEEEEVRSRPDTNIDVSGLSKFVEMDAETELSICPSLAQLKLVVSDVNQAKSVLGEVNNRQDDDDFAGQDQHHSLNLDFGAPDVDGEAYGEDGGFGEDEDNFENFDNPIDHFDESIVQQAFNEPEMYSGARERVLDQDLMAYFDSTMKTNWRGPEHWRVTALKRAKNIDGNVEQSKRAPDETQKTGSKKKKEQTIINFFEESDEDEEEDLFEQPKNALSTTKKPDPENLPVTTLPEDIQFNSSRLTNLFTKPQSAMMTFVRSSKDNDTFTDQKFFSEKYNERDQEEEKRQHQSFQQADYEDLYDLGNEEYGDIDFNDALGDGADVKQEPSATQLITGGRKVRPEYVTFSRIAKRVDVKLLKDNLWRSIKQESEEKTTEQNAKTEEKTFTEVVSSIAKMYGAEERKDLSTSFCFICLLHLANEHSLAIATSDSYEDLRITGF</sequence>
<dbReference type="eggNOG" id="KOG2328">
    <property type="taxonomic scope" value="Eukaryota"/>
</dbReference>
<evidence type="ECO:0000256" key="2">
    <source>
        <dbReference type="ARBA" id="ARBA00004496"/>
    </source>
</evidence>
<name>A5DQ47_PICGU</name>
<dbReference type="GO" id="GO:0007076">
    <property type="term" value="P:mitotic chromosome condensation"/>
    <property type="evidence" value="ECO:0007669"/>
    <property type="project" value="EnsemblFungi"/>
</dbReference>
<dbReference type="AlphaFoldDB" id="A5DQ47"/>
<evidence type="ECO:0000256" key="10">
    <source>
        <dbReference type="ARBA" id="ARBA00023306"/>
    </source>
</evidence>
<keyword evidence="8 11" id="KW-0498">Mitosis</keyword>
<evidence type="ECO:0000256" key="12">
    <source>
        <dbReference type="SAM" id="MobiDB-lite"/>
    </source>
</evidence>
<evidence type="ECO:0000256" key="9">
    <source>
        <dbReference type="ARBA" id="ARBA00023067"/>
    </source>
</evidence>
<dbReference type="EMBL" id="CH408161">
    <property type="protein sequence ID" value="EDK41300.2"/>
    <property type="molecule type" value="Genomic_DNA"/>
</dbReference>
<dbReference type="VEuPathDB" id="FungiDB:PGUG_05398"/>
<evidence type="ECO:0000256" key="1">
    <source>
        <dbReference type="ARBA" id="ARBA00004286"/>
    </source>
</evidence>
<accession>A5DQ47</accession>
<gene>
    <name evidence="13" type="ORF">PGUG_05398</name>
</gene>
<feature type="compositionally biased region" description="Basic and acidic residues" evidence="12">
    <location>
        <begin position="444"/>
        <end position="453"/>
    </location>
</feature>
<comment type="function">
    <text evidence="11">Regulatory subunit of the condensin complex, a complex required for conversion of interphase chromatin into mitotic-like condense chromosomes.</text>
</comment>
<protein>
    <recommendedName>
        <fullName evidence="4 11">Condensin complex subunit 2</fullName>
    </recommendedName>
</protein>
<evidence type="ECO:0000256" key="3">
    <source>
        <dbReference type="ARBA" id="ARBA00009471"/>
    </source>
</evidence>
<dbReference type="GO" id="GO:0005634">
    <property type="term" value="C:nucleus"/>
    <property type="evidence" value="ECO:0007669"/>
    <property type="project" value="EnsemblFungi"/>
</dbReference>
<dbReference type="GO" id="GO:0070058">
    <property type="term" value="P:tRNA gene clustering"/>
    <property type="evidence" value="ECO:0007669"/>
    <property type="project" value="EnsemblFungi"/>
</dbReference>
<dbReference type="GO" id="GO:0005737">
    <property type="term" value="C:cytoplasm"/>
    <property type="evidence" value="ECO:0007669"/>
    <property type="project" value="UniProtKB-SubCell"/>
</dbReference>
<evidence type="ECO:0000256" key="8">
    <source>
        <dbReference type="ARBA" id="ARBA00022776"/>
    </source>
</evidence>
<feature type="compositionally biased region" description="Acidic residues" evidence="12">
    <location>
        <begin position="174"/>
        <end position="189"/>
    </location>
</feature>
<comment type="similarity">
    <text evidence="3 11">Belongs to the CND2 (condensin subunit 2) family.</text>
</comment>
<keyword evidence="7 11" id="KW-0132">Cell division</keyword>
<evidence type="ECO:0000256" key="7">
    <source>
        <dbReference type="ARBA" id="ARBA00022618"/>
    </source>
</evidence>
<reference evidence="13 14" key="1">
    <citation type="journal article" date="2009" name="Nature">
        <title>Evolution of pathogenicity and sexual reproduction in eight Candida genomes.</title>
        <authorList>
            <person name="Butler G."/>
            <person name="Rasmussen M.D."/>
            <person name="Lin M.F."/>
            <person name="Santos M.A."/>
            <person name="Sakthikumar S."/>
            <person name="Munro C.A."/>
            <person name="Rheinbay E."/>
            <person name="Grabherr M."/>
            <person name="Forche A."/>
            <person name="Reedy J.L."/>
            <person name="Agrafioti I."/>
            <person name="Arnaud M.B."/>
            <person name="Bates S."/>
            <person name="Brown A.J."/>
            <person name="Brunke S."/>
            <person name="Costanzo M.C."/>
            <person name="Fitzpatrick D.A."/>
            <person name="de Groot P.W."/>
            <person name="Harris D."/>
            <person name="Hoyer L.L."/>
            <person name="Hube B."/>
            <person name="Klis F.M."/>
            <person name="Kodira C."/>
            <person name="Lennard N."/>
            <person name="Logue M.E."/>
            <person name="Martin R."/>
            <person name="Neiman A.M."/>
            <person name="Nikolaou E."/>
            <person name="Quail M.A."/>
            <person name="Quinn J."/>
            <person name="Santos M.C."/>
            <person name="Schmitzberger F.F."/>
            <person name="Sherlock G."/>
            <person name="Shah P."/>
            <person name="Silverstein K.A."/>
            <person name="Skrzypek M.S."/>
            <person name="Soll D."/>
            <person name="Staggs R."/>
            <person name="Stansfield I."/>
            <person name="Stumpf M.P."/>
            <person name="Sudbery P.E."/>
            <person name="Srikantha T."/>
            <person name="Zeng Q."/>
            <person name="Berman J."/>
            <person name="Berriman M."/>
            <person name="Heitman J."/>
            <person name="Gow N.A."/>
            <person name="Lorenz M.C."/>
            <person name="Birren B.W."/>
            <person name="Kellis M."/>
            <person name="Cuomo C.A."/>
        </authorList>
    </citation>
    <scope>NUCLEOTIDE SEQUENCE [LARGE SCALE GENOMIC DNA]</scope>
    <source>
        <strain evidence="14">ATCC 6260 / CBS 566 / DSM 6381 / JCM 1539 / NBRC 10279 / NRRL Y-324</strain>
    </source>
</reference>
<dbReference type="GO" id="GO:0003682">
    <property type="term" value="F:chromatin binding"/>
    <property type="evidence" value="ECO:0007669"/>
    <property type="project" value="EnsemblFungi"/>
</dbReference>
<dbReference type="OrthoDB" id="362021at2759"/>
<keyword evidence="5" id="KW-0158">Chromosome</keyword>
<keyword evidence="10 11" id="KW-0131">Cell cycle</keyword>
<dbReference type="GO" id="GO:0051301">
    <property type="term" value="P:cell division"/>
    <property type="evidence" value="ECO:0007669"/>
    <property type="project" value="UniProtKB-KW"/>
</dbReference>
<evidence type="ECO:0000256" key="6">
    <source>
        <dbReference type="ARBA" id="ARBA00022490"/>
    </source>
</evidence>
<dbReference type="InParanoid" id="A5DQ47"/>
<feature type="region of interest" description="Disordered" evidence="12">
    <location>
        <begin position="162"/>
        <end position="189"/>
    </location>
</feature>
<keyword evidence="9 11" id="KW-0226">DNA condensation</keyword>
<dbReference type="HOGENOM" id="CLU_010510_0_1_1"/>
<dbReference type="OMA" id="GREHWKV"/>
<feature type="compositionally biased region" description="Low complexity" evidence="12">
    <location>
        <begin position="36"/>
        <end position="50"/>
    </location>
</feature>
<dbReference type="PANTHER" id="PTHR13108:SF9">
    <property type="entry name" value="CONDENSIN COMPLEX SUBUNIT 2"/>
    <property type="match status" value="1"/>
</dbReference>
<evidence type="ECO:0000256" key="5">
    <source>
        <dbReference type="ARBA" id="ARBA00022454"/>
    </source>
</evidence>